<evidence type="ECO:0000256" key="1">
    <source>
        <dbReference type="ARBA" id="ARBA00004953"/>
    </source>
</evidence>
<dbReference type="InterPro" id="IPR014777">
    <property type="entry name" value="4pyrrole_Mease_sub1"/>
</dbReference>
<comment type="pathway">
    <text evidence="1">Cofactor biosynthesis; adenosylcobalamin biosynthesis.</text>
</comment>
<dbReference type="AlphaFoldDB" id="B1I5P9"/>
<dbReference type="GO" id="GO:0008276">
    <property type="term" value="F:protein methyltransferase activity"/>
    <property type="evidence" value="ECO:0007669"/>
    <property type="project" value="InterPro"/>
</dbReference>
<name>B1I5P9_DESAP</name>
<dbReference type="InterPro" id="IPR050714">
    <property type="entry name" value="Cobalamin_biosynth_MTase"/>
</dbReference>
<dbReference type="UniPathway" id="UPA00148"/>
<sequence>MKPERGKLTIVGCGPGGAEYLTQQALTAVAEADLLCGPRFLLDLFPEAQGERVVTGPDARQVAALILSRMDECRVALLVTGDPGLHSLAGPVARLLGRERVQVVPGVSSVQLAFARLGLPWENARVFSLHGVSEEEAELVLGALATVSTAAVLCSPAWTPGKIFGVLRNTAGHRRAHVFWDLGRPTEGRMAGTVTELAGRFEGPGRSVLILTEAEE</sequence>
<accession>B1I5P9</accession>
<dbReference type="RefSeq" id="WP_012302924.1">
    <property type="nucleotide sequence ID" value="NC_010424.1"/>
</dbReference>
<dbReference type="Gene3D" id="3.30.950.10">
    <property type="entry name" value="Methyltransferase, Cobalt-precorrin-4 Transmethylase, Domain 2"/>
    <property type="match status" value="1"/>
</dbReference>
<dbReference type="STRING" id="477974.Daud_1855"/>
<protein>
    <submittedName>
        <fullName evidence="7">Precorrin-6y C5,15-methyltransferase (Decarboxylating), CbiE subunit</fullName>
    </submittedName>
</protein>
<evidence type="ECO:0000256" key="3">
    <source>
        <dbReference type="ARBA" id="ARBA00022603"/>
    </source>
</evidence>
<dbReference type="Pfam" id="PF00590">
    <property type="entry name" value="TP_methylase"/>
    <property type="match status" value="1"/>
</dbReference>
<keyword evidence="3 7" id="KW-0489">Methyltransferase</keyword>
<keyword evidence="4 7" id="KW-0808">Transferase</keyword>
<evidence type="ECO:0000313" key="7">
    <source>
        <dbReference type="EMBL" id="ACA60348.1"/>
    </source>
</evidence>
<reference evidence="7 8" key="2">
    <citation type="journal article" date="2008" name="Science">
        <title>Environmental genomics reveals a single-species ecosystem deep within Earth.</title>
        <authorList>
            <person name="Chivian D."/>
            <person name="Brodie E.L."/>
            <person name="Alm E.J."/>
            <person name="Culley D.E."/>
            <person name="Dehal P.S."/>
            <person name="Desantis T.Z."/>
            <person name="Gihring T.M."/>
            <person name="Lapidus A."/>
            <person name="Lin L.H."/>
            <person name="Lowry S.R."/>
            <person name="Moser D.P."/>
            <person name="Richardson P.M."/>
            <person name="Southam G."/>
            <person name="Wanger G."/>
            <person name="Pratt L.M."/>
            <person name="Andersen G.L."/>
            <person name="Hazen T.C."/>
            <person name="Brockman F.J."/>
            <person name="Arkin A.P."/>
            <person name="Onstott T.C."/>
        </authorList>
    </citation>
    <scope>NUCLEOTIDE SEQUENCE [LARGE SCALE GENOMIC DNA]</scope>
    <source>
        <strain evidence="7 8">MP104C</strain>
    </source>
</reference>
<evidence type="ECO:0000259" key="6">
    <source>
        <dbReference type="Pfam" id="PF00590"/>
    </source>
</evidence>
<dbReference type="EMBL" id="CP000860">
    <property type="protein sequence ID" value="ACA60348.1"/>
    <property type="molecule type" value="Genomic_DNA"/>
</dbReference>
<dbReference type="eggNOG" id="COG2241">
    <property type="taxonomic scope" value="Bacteria"/>
</dbReference>
<keyword evidence="8" id="KW-1185">Reference proteome</keyword>
<dbReference type="PANTHER" id="PTHR43182">
    <property type="entry name" value="COBALT-PRECORRIN-6B C(15)-METHYLTRANSFERASE (DECARBOXYLATING)"/>
    <property type="match status" value="1"/>
</dbReference>
<proteinExistence type="predicted"/>
<reference evidence="8" key="1">
    <citation type="submission" date="2007-10" db="EMBL/GenBank/DDBJ databases">
        <title>Complete sequence of chromosome of Desulforudis audaxviator MP104C.</title>
        <authorList>
            <person name="Copeland A."/>
            <person name="Lucas S."/>
            <person name="Lapidus A."/>
            <person name="Barry K."/>
            <person name="Glavina del Rio T."/>
            <person name="Dalin E."/>
            <person name="Tice H."/>
            <person name="Bruce D."/>
            <person name="Pitluck S."/>
            <person name="Lowry S.R."/>
            <person name="Larimer F."/>
            <person name="Land M.L."/>
            <person name="Hauser L."/>
            <person name="Kyrpides N."/>
            <person name="Ivanova N.N."/>
            <person name="Richardson P."/>
        </authorList>
    </citation>
    <scope>NUCLEOTIDE SEQUENCE [LARGE SCALE GENOMIC DNA]</scope>
    <source>
        <strain evidence="8">MP104C</strain>
    </source>
</reference>
<dbReference type="CDD" id="cd11644">
    <property type="entry name" value="Precorrin-6Y-MT"/>
    <property type="match status" value="1"/>
</dbReference>
<dbReference type="PANTHER" id="PTHR43182:SF1">
    <property type="entry name" value="COBALT-PRECORRIN-7 C(5)-METHYLTRANSFERASE"/>
    <property type="match status" value="1"/>
</dbReference>
<keyword evidence="2" id="KW-0169">Cobalamin biosynthesis</keyword>
<gene>
    <name evidence="7" type="ordered locus">Daud_1855</name>
</gene>
<feature type="domain" description="Tetrapyrrole methylase" evidence="6">
    <location>
        <begin position="7"/>
        <end position="198"/>
    </location>
</feature>
<dbReference type="InterPro" id="IPR035996">
    <property type="entry name" value="4pyrrol_Methylase_sf"/>
</dbReference>
<dbReference type="Gene3D" id="3.40.1010.10">
    <property type="entry name" value="Cobalt-precorrin-4 Transmethylase, Domain 1"/>
    <property type="match status" value="1"/>
</dbReference>
<dbReference type="NCBIfam" id="TIGR02467">
    <property type="entry name" value="CbiE"/>
    <property type="match status" value="1"/>
</dbReference>
<evidence type="ECO:0000313" key="8">
    <source>
        <dbReference type="Proteomes" id="UP000008544"/>
    </source>
</evidence>
<dbReference type="InterPro" id="IPR000878">
    <property type="entry name" value="4pyrrol_Mease"/>
</dbReference>
<dbReference type="Proteomes" id="UP000008544">
    <property type="component" value="Chromosome"/>
</dbReference>
<keyword evidence="5" id="KW-0949">S-adenosyl-L-methionine</keyword>
<dbReference type="OrthoDB" id="9780707at2"/>
<evidence type="ECO:0000256" key="4">
    <source>
        <dbReference type="ARBA" id="ARBA00022679"/>
    </source>
</evidence>
<organism evidence="7 8">
    <name type="scientific">Desulforudis audaxviator (strain MP104C)</name>
    <dbReference type="NCBI Taxonomy" id="477974"/>
    <lineage>
        <taxon>Bacteria</taxon>
        <taxon>Bacillati</taxon>
        <taxon>Bacillota</taxon>
        <taxon>Clostridia</taxon>
        <taxon>Thermoanaerobacterales</taxon>
        <taxon>Candidatus Desulforudaceae</taxon>
        <taxon>Candidatus Desulforudis</taxon>
    </lineage>
</organism>
<dbReference type="GO" id="GO:0032259">
    <property type="term" value="P:methylation"/>
    <property type="evidence" value="ECO:0007669"/>
    <property type="project" value="UniProtKB-KW"/>
</dbReference>
<dbReference type="InterPro" id="IPR014776">
    <property type="entry name" value="4pyrrole_Mease_sub2"/>
</dbReference>
<dbReference type="HOGENOM" id="CLU_089162_2_0_9"/>
<dbReference type="SUPFAM" id="SSF53790">
    <property type="entry name" value="Tetrapyrrole methylase"/>
    <property type="match status" value="1"/>
</dbReference>
<evidence type="ECO:0000256" key="5">
    <source>
        <dbReference type="ARBA" id="ARBA00022691"/>
    </source>
</evidence>
<evidence type="ECO:0000256" key="2">
    <source>
        <dbReference type="ARBA" id="ARBA00022573"/>
    </source>
</evidence>
<dbReference type="GO" id="GO:0009236">
    <property type="term" value="P:cobalamin biosynthetic process"/>
    <property type="evidence" value="ECO:0007669"/>
    <property type="project" value="UniProtKB-UniPathway"/>
</dbReference>
<dbReference type="InterPro" id="IPR012818">
    <property type="entry name" value="CbiE"/>
</dbReference>
<dbReference type="KEGG" id="dau:Daud_1855"/>